<sequence length="1156" mass="130144">MGQFQDIPNFVVSELRSSSEIVNLFLTDDRQTLNVLRCYGVEQYSWDGSWDGDASPKLTGRFRFGNKIVAARAMRNRISGKFHYLVLLEEADAIIVQIRNDLFELEDEVEFKSKFGKPDRVLSEIICYDERFNRHFMCVEDGRVVKINLDTTTTIRFNPKAPFSVVFETCHEIVNFEVCWHMDNSLGECMSMAIITRHRTNTHYRINFIQELNPATDKWRVAGGEEMHLDLGQGSWDSPKILGLSSCGYLFISPVKVGFLGLEDAGDGFGLKVTKWRESSGPCIFEQNPNLQILGNPIVTKSQEETLMHIFTNYGHIFSSSLGNLILKLNDDSRSFDVGFVSPNVNKFGPKAIQFVDYAFPLQNNLVILTTLTSGMVLLNLDSKLTRTLLPFEKFSIFDSTTVGVDSASRKLVLCGGSHANRGFLEVTQLEFRGKVHVKRIRRLETGGARICHAWFRDNSIFWTDDNAHLFKDEMLVDAAGRETIFVTAGRTIIHTDEKIAYAQIHAFHGESFVYATDKGQICWTDDLKSLWVPGFKKNEEAIYTISASILKSNSILTVLAWRSHCVWVTGSKLTMSKVNKIEEIADCLVKRGASFEGVVFTGKAGEFLTYSTEGTMLHFLNLCNHPLRVVDIPGSDFVITYCKEVAFLLKLVSNTGVGLAELSIPFAVRHLCHRGVTTFHAISFDNDVFEIDLRELLLDDMRITSKKIVCRTHSLTDVISFESSRRYILALALASNFDNKTNRTITNTQIHCYDIIKGELVSSCDISKDFPQALVSSITKVPVQKMLLSAQYIDNETSYAKQLILGRCFLLSLNYELADDERLDNLLLFTLDDLNGEIELQLTFNTQFSVTCLSGYYNRIIFASGERLQAFQLDYSVKENEFRLLPVSNAMMPFHGFPKRHFAIPCLHKAFTALKPSKKQKTEASSLTQVLGVFDVSKGLQFYSVDVSSVIQKKTELMTSVLQSVSLSPVKASFQLDYSALVRDLDFMCDMFFQDCGGHVDKNAEDLHLESKFAAIGLRNTIAVAYKLCSHPGSSSDHTKSTVQGSSSAIMKLPYHANGLSSVETRSDTNTSVNENALPYAKSFNPLFVVHTAEGFAFLVSTIVNQQVFEEYAVAWEKTTNVKPRFTADFEQDSEEARIFDEKLLKRSHALESLL</sequence>
<reference evidence="2" key="1">
    <citation type="submission" date="2016-03" db="EMBL/GenBank/DDBJ databases">
        <authorList>
            <person name="Devillers H."/>
        </authorList>
    </citation>
    <scope>NUCLEOTIDE SEQUENCE [LARGE SCALE GENOMIC DNA]</scope>
</reference>
<name>A0A1G4KFC3_9SACH</name>
<accession>A0A1G4KFC3</accession>
<evidence type="ECO:0000313" key="2">
    <source>
        <dbReference type="Proteomes" id="UP000191024"/>
    </source>
</evidence>
<dbReference type="Proteomes" id="UP000191024">
    <property type="component" value="Chromosome H"/>
</dbReference>
<protein>
    <submittedName>
        <fullName evidence="1">LAMI_0H06700g1_1</fullName>
    </submittedName>
</protein>
<organism evidence="1 2">
    <name type="scientific">Lachancea mirantina</name>
    <dbReference type="NCBI Taxonomy" id="1230905"/>
    <lineage>
        <taxon>Eukaryota</taxon>
        <taxon>Fungi</taxon>
        <taxon>Dikarya</taxon>
        <taxon>Ascomycota</taxon>
        <taxon>Saccharomycotina</taxon>
        <taxon>Saccharomycetes</taxon>
        <taxon>Saccharomycetales</taxon>
        <taxon>Saccharomycetaceae</taxon>
        <taxon>Lachancea</taxon>
    </lineage>
</organism>
<proteinExistence type="predicted"/>
<evidence type="ECO:0000313" key="1">
    <source>
        <dbReference type="EMBL" id="SCV03257.1"/>
    </source>
</evidence>
<dbReference type="OrthoDB" id="4063069at2759"/>
<dbReference type="EMBL" id="LT598468">
    <property type="protein sequence ID" value="SCV03257.1"/>
    <property type="molecule type" value="Genomic_DNA"/>
</dbReference>
<gene>
    <name evidence="1" type="ORF">LAMI_0H06700G</name>
</gene>
<dbReference type="AlphaFoldDB" id="A0A1G4KFC3"/>
<keyword evidence="2" id="KW-1185">Reference proteome</keyword>